<proteinExistence type="predicted"/>
<reference evidence="3" key="1">
    <citation type="submission" date="2020-12" db="EMBL/GenBank/DDBJ databases">
        <title>Vagococcus allomyrinae sp. nov. and Enterococcus lavae sp. nov., isolated from the larvae of Allomyrina dichotoma.</title>
        <authorList>
            <person name="Lee S.D."/>
        </authorList>
    </citation>
    <scope>NUCLEOTIDE SEQUENCE</scope>
    <source>
        <strain evidence="3">BWB3-3</strain>
    </source>
</reference>
<dbReference type="InterPro" id="IPR007159">
    <property type="entry name" value="SpoVT-AbrB_dom"/>
</dbReference>
<organism evidence="3 4">
    <name type="scientific">Vagococcus allomyrinae</name>
    <dbReference type="NCBI Taxonomy" id="2794353"/>
    <lineage>
        <taxon>Bacteria</taxon>
        <taxon>Bacillati</taxon>
        <taxon>Bacillota</taxon>
        <taxon>Bacilli</taxon>
        <taxon>Lactobacillales</taxon>
        <taxon>Enterococcaceae</taxon>
        <taxon>Vagococcus</taxon>
    </lineage>
</organism>
<dbReference type="InterPro" id="IPR037914">
    <property type="entry name" value="SpoVT-AbrB_sf"/>
</dbReference>
<dbReference type="Proteomes" id="UP000674938">
    <property type="component" value="Unassembled WGS sequence"/>
</dbReference>
<dbReference type="AlphaFoldDB" id="A0A940P3G6"/>
<dbReference type="GO" id="GO:0003677">
    <property type="term" value="F:DNA binding"/>
    <property type="evidence" value="ECO:0007669"/>
    <property type="project" value="InterPro"/>
</dbReference>
<name>A0A940P3G6_9ENTE</name>
<comment type="caution">
    <text evidence="3">The sequence shown here is derived from an EMBL/GenBank/DDBJ whole genome shotgun (WGS) entry which is preliminary data.</text>
</comment>
<evidence type="ECO:0000313" key="3">
    <source>
        <dbReference type="EMBL" id="MBP1040762.1"/>
    </source>
</evidence>
<evidence type="ECO:0000313" key="4">
    <source>
        <dbReference type="Proteomes" id="UP000674938"/>
    </source>
</evidence>
<feature type="transmembrane region" description="Helical" evidence="1">
    <location>
        <begin position="49"/>
        <end position="70"/>
    </location>
</feature>
<feature type="transmembrane region" description="Helical" evidence="1">
    <location>
        <begin position="82"/>
        <end position="105"/>
    </location>
</feature>
<evidence type="ECO:0000259" key="2">
    <source>
        <dbReference type="Pfam" id="PF04014"/>
    </source>
</evidence>
<keyword evidence="4" id="KW-1185">Reference proteome</keyword>
<keyword evidence="1" id="KW-0472">Membrane</keyword>
<dbReference type="Pfam" id="PF04014">
    <property type="entry name" value="MazE_antitoxin"/>
    <property type="match status" value="1"/>
</dbReference>
<dbReference type="SUPFAM" id="SSF89447">
    <property type="entry name" value="AbrB/MazE/MraZ-like"/>
    <property type="match status" value="1"/>
</dbReference>
<sequence length="226" mass="25816">MKKEALIIKIPPEIYQKLNISESDRLVMEVKDQGITIIKKKQDENQVITLRWFLLPSLLISLGFFLITLYENISQVPLTGTLSIASMVITLGVFSGICVFSFFFVKGKRQSSNHPTQNIYWRNFPTILLSFAIILAFVLSGFFWLVGILFKDASFDVLTATFIFFLFTSVINYFMIYFATSISSTMIITLLVSVILGGLLFSMLTNADYLWWQHNFSFLGTQKSCE</sequence>
<keyword evidence="1" id="KW-0812">Transmembrane</keyword>
<feature type="domain" description="SpoVT-AbrB" evidence="2">
    <location>
        <begin position="6"/>
        <end position="43"/>
    </location>
</feature>
<dbReference type="EMBL" id="JAEEGA010000004">
    <property type="protein sequence ID" value="MBP1040762.1"/>
    <property type="molecule type" value="Genomic_DNA"/>
</dbReference>
<feature type="transmembrane region" description="Helical" evidence="1">
    <location>
        <begin position="186"/>
        <end position="204"/>
    </location>
</feature>
<feature type="transmembrane region" description="Helical" evidence="1">
    <location>
        <begin position="126"/>
        <end position="145"/>
    </location>
</feature>
<accession>A0A940P3G6</accession>
<protein>
    <recommendedName>
        <fullName evidence="2">SpoVT-AbrB domain-containing protein</fullName>
    </recommendedName>
</protein>
<gene>
    <name evidence="3" type="ORF">I6N95_07075</name>
</gene>
<dbReference type="RefSeq" id="WP_209526132.1">
    <property type="nucleotide sequence ID" value="NZ_JAEEGA010000004.1"/>
</dbReference>
<keyword evidence="1" id="KW-1133">Transmembrane helix</keyword>
<evidence type="ECO:0000256" key="1">
    <source>
        <dbReference type="SAM" id="Phobius"/>
    </source>
</evidence>
<feature type="transmembrane region" description="Helical" evidence="1">
    <location>
        <begin position="157"/>
        <end position="179"/>
    </location>
</feature>